<dbReference type="InterPro" id="IPR004919">
    <property type="entry name" value="GmrSD_N"/>
</dbReference>
<evidence type="ECO:0000313" key="3">
    <source>
        <dbReference type="Proteomes" id="UP000178425"/>
    </source>
</evidence>
<dbReference type="Proteomes" id="UP000178425">
    <property type="component" value="Unassembled WGS sequence"/>
</dbReference>
<dbReference type="Pfam" id="PF03235">
    <property type="entry name" value="GmrSD_N"/>
    <property type="match status" value="1"/>
</dbReference>
<organism evidence="2 3">
    <name type="scientific">Candidatus Giovannonibacteria bacterium RIFCSPHIGHO2_02_43_13</name>
    <dbReference type="NCBI Taxonomy" id="1798330"/>
    <lineage>
        <taxon>Bacteria</taxon>
        <taxon>Candidatus Giovannoniibacteriota</taxon>
    </lineage>
</organism>
<dbReference type="AlphaFoldDB" id="A0A1F5WUG3"/>
<gene>
    <name evidence="2" type="ORF">A2W54_02110</name>
</gene>
<proteinExistence type="predicted"/>
<dbReference type="PANTHER" id="PTHR37292:SF2">
    <property type="entry name" value="DUF262 DOMAIN-CONTAINING PROTEIN"/>
    <property type="match status" value="1"/>
</dbReference>
<accession>A0A1F5WUG3</accession>
<reference evidence="2 3" key="1">
    <citation type="journal article" date="2016" name="Nat. Commun.">
        <title>Thousands of microbial genomes shed light on interconnected biogeochemical processes in an aquifer system.</title>
        <authorList>
            <person name="Anantharaman K."/>
            <person name="Brown C.T."/>
            <person name="Hug L.A."/>
            <person name="Sharon I."/>
            <person name="Castelle C.J."/>
            <person name="Probst A.J."/>
            <person name="Thomas B.C."/>
            <person name="Singh A."/>
            <person name="Wilkins M.J."/>
            <person name="Karaoz U."/>
            <person name="Brodie E.L."/>
            <person name="Williams K.H."/>
            <person name="Hubbard S.S."/>
            <person name="Banfield J.F."/>
        </authorList>
    </citation>
    <scope>NUCLEOTIDE SEQUENCE [LARGE SCALE GENOMIC DNA]</scope>
</reference>
<evidence type="ECO:0000313" key="2">
    <source>
        <dbReference type="EMBL" id="OGF79253.1"/>
    </source>
</evidence>
<feature type="domain" description="GmrSD restriction endonucleases N-terminal" evidence="1">
    <location>
        <begin position="155"/>
        <end position="357"/>
    </location>
</feature>
<dbReference type="PANTHER" id="PTHR37292">
    <property type="entry name" value="VNG6097C"/>
    <property type="match status" value="1"/>
</dbReference>
<comment type="caution">
    <text evidence="2">The sequence shown here is derived from an EMBL/GenBank/DDBJ whole genome shotgun (WGS) entry which is preliminary data.</text>
</comment>
<dbReference type="EMBL" id="MFHI01000008">
    <property type="protein sequence ID" value="OGF79253.1"/>
    <property type="molecule type" value="Genomic_DNA"/>
</dbReference>
<name>A0A1F5WUG3_9BACT</name>
<sequence>MREIPLERIGTYLKTAIEILHENGDNLPSRDLVKVMEKRLVPFTKFESGNYGENRVRWTIVFRFWTIGLVKGGYIKKSKRIWYLTQKGQELIGLKPIELTKISSHEYAKWNENRRDSEEENTDSAEDISYPDAMEESIMPLGNMKIKPLPISFDELLNGVDKSAIQIPPFQRNFVWVPKMITDLLDSIYRGYPIGSFIFWKTNKRLPFHREIGGLKINESLPGSRIDYVLDGQQRITSLYAAVRGATIDDEKYNFYFDVSIGKFDYSKIDENADQGNDRSRIPLDKIFVEGPVYRQYIKQFPDKYQEILDDLFFRFKNYAFSVIYVQEDNEQENENNLKRIVSIFSRINDTGKKLTVVAKMIARCWGENFDLRSRLNQLLNDSEELSGIREETILQIASTILNNKKCKSRNILNDTDIDNLEENWDDIVEAFKQSLQFLRDKFRIKNINYIPFDSILVPLSYFHFHTHNPSKEQIEQLCKWFWKASLSNRYSSTLESRIEEGCMQFDKILDNKIAEFNYTLGWDTFRLRLIKQDYGFRSAFCKTILCLYSYNMPQNFKDNSLVDLSTSFSSYSKRHLHHVFPRGYLNRTNVAGKELQDSIVNISFMPAMINNEMSDDPPSKYLKFFSEKNNEIGAALRTHLIGNLKEFGIESNDFNKFLEKRAEKIENEFRALLGLRTKTERDFEENPSEPLDLFEIRLRDLFNDKLAAEYGENYWNEGIPQIVRDEAEKKIQKDLRSHPYNEEKYLDGRERLNFLDMSDYSLVIMQNWPLFKRIFMSRGEVERHFLALMKYRNPIKHTRGLNIVDKKNGEAAVLWFEQIFNSLTKN</sequence>
<protein>
    <recommendedName>
        <fullName evidence="1">GmrSD restriction endonucleases N-terminal domain-containing protein</fullName>
    </recommendedName>
</protein>
<evidence type="ECO:0000259" key="1">
    <source>
        <dbReference type="Pfam" id="PF03235"/>
    </source>
</evidence>